<organism evidence="2 3">
    <name type="scientific">Shouchella xiaoxiensis</name>
    <dbReference type="NCBI Taxonomy" id="766895"/>
    <lineage>
        <taxon>Bacteria</taxon>
        <taxon>Bacillati</taxon>
        <taxon>Bacillota</taxon>
        <taxon>Bacilli</taxon>
        <taxon>Bacillales</taxon>
        <taxon>Bacillaceae</taxon>
        <taxon>Shouchella</taxon>
    </lineage>
</organism>
<dbReference type="Proteomes" id="UP001179280">
    <property type="component" value="Unassembled WGS sequence"/>
</dbReference>
<accession>A0ABS2SXH7</accession>
<feature type="transmembrane region" description="Helical" evidence="1">
    <location>
        <begin position="20"/>
        <end position="45"/>
    </location>
</feature>
<sequence length="75" mass="8627">MELIYTFGSWSLEMATSTEWMFMALLLVCFISAGIFGGISLWSLMKQRTKPLYWSVPLAVLSALSFIIIMFYFLL</sequence>
<evidence type="ECO:0000256" key="1">
    <source>
        <dbReference type="SAM" id="Phobius"/>
    </source>
</evidence>
<gene>
    <name evidence="2" type="ORF">JOC54_003507</name>
</gene>
<keyword evidence="1" id="KW-1133">Transmembrane helix</keyword>
<keyword evidence="1" id="KW-0472">Membrane</keyword>
<feature type="transmembrane region" description="Helical" evidence="1">
    <location>
        <begin position="52"/>
        <end position="74"/>
    </location>
</feature>
<name>A0ABS2SXH7_9BACI</name>
<dbReference type="EMBL" id="JAFBCV010000012">
    <property type="protein sequence ID" value="MBM7840227.1"/>
    <property type="molecule type" value="Genomic_DNA"/>
</dbReference>
<proteinExistence type="predicted"/>
<comment type="caution">
    <text evidence="2">The sequence shown here is derived from an EMBL/GenBank/DDBJ whole genome shotgun (WGS) entry which is preliminary data.</text>
</comment>
<protein>
    <submittedName>
        <fullName evidence="2">CHASE2 domain-containing sensor protein</fullName>
    </submittedName>
</protein>
<keyword evidence="3" id="KW-1185">Reference proteome</keyword>
<evidence type="ECO:0000313" key="2">
    <source>
        <dbReference type="EMBL" id="MBM7840227.1"/>
    </source>
</evidence>
<keyword evidence="1" id="KW-0812">Transmembrane</keyword>
<evidence type="ECO:0000313" key="3">
    <source>
        <dbReference type="Proteomes" id="UP001179280"/>
    </source>
</evidence>
<reference evidence="2" key="1">
    <citation type="submission" date="2021-01" db="EMBL/GenBank/DDBJ databases">
        <title>Genomic Encyclopedia of Type Strains, Phase IV (KMG-IV): sequencing the most valuable type-strain genomes for metagenomic binning, comparative biology and taxonomic classification.</title>
        <authorList>
            <person name="Goeker M."/>
        </authorList>
    </citation>
    <scope>NUCLEOTIDE SEQUENCE</scope>
    <source>
        <strain evidence="2">DSM 21943</strain>
    </source>
</reference>